<protein>
    <recommendedName>
        <fullName evidence="1">LYC1 C-terminal domain-containing protein</fullName>
    </recommendedName>
</protein>
<feature type="domain" description="LYC1 C-terminal" evidence="1">
    <location>
        <begin position="188"/>
        <end position="367"/>
    </location>
</feature>
<dbReference type="InterPro" id="IPR055100">
    <property type="entry name" value="GNAT_LYC1-like"/>
</dbReference>
<organism evidence="2 3">
    <name type="scientific">Agrocybe chaxingu</name>
    <dbReference type="NCBI Taxonomy" id="84603"/>
    <lineage>
        <taxon>Eukaryota</taxon>
        <taxon>Fungi</taxon>
        <taxon>Dikarya</taxon>
        <taxon>Basidiomycota</taxon>
        <taxon>Agaricomycotina</taxon>
        <taxon>Agaricomycetes</taxon>
        <taxon>Agaricomycetidae</taxon>
        <taxon>Agaricales</taxon>
        <taxon>Agaricineae</taxon>
        <taxon>Strophariaceae</taxon>
        <taxon>Agrocybe</taxon>
    </lineage>
</organism>
<dbReference type="PANTHER" id="PTHR34815">
    <property type="entry name" value="LYSINE ACETYLTRANSFERASE"/>
    <property type="match status" value="1"/>
</dbReference>
<keyword evidence="3" id="KW-1185">Reference proteome</keyword>
<name>A0A9W8KBW2_9AGAR</name>
<evidence type="ECO:0000313" key="2">
    <source>
        <dbReference type="EMBL" id="KAJ3513692.1"/>
    </source>
</evidence>
<accession>A0A9W8KBW2</accession>
<reference evidence="2" key="1">
    <citation type="submission" date="2022-07" db="EMBL/GenBank/DDBJ databases">
        <title>Genome Sequence of Agrocybe chaxingu.</title>
        <authorList>
            <person name="Buettner E."/>
        </authorList>
    </citation>
    <scope>NUCLEOTIDE SEQUENCE</scope>
    <source>
        <strain evidence="2">MP-N11</strain>
    </source>
</reference>
<evidence type="ECO:0000259" key="1">
    <source>
        <dbReference type="Pfam" id="PF22998"/>
    </source>
</evidence>
<dbReference type="InterPro" id="IPR053013">
    <property type="entry name" value="LAT"/>
</dbReference>
<comment type="caution">
    <text evidence="2">The sequence shown here is derived from an EMBL/GenBank/DDBJ whole genome shotgun (WGS) entry which is preliminary data.</text>
</comment>
<dbReference type="AlphaFoldDB" id="A0A9W8KBW2"/>
<evidence type="ECO:0000313" key="3">
    <source>
        <dbReference type="Proteomes" id="UP001148786"/>
    </source>
</evidence>
<dbReference type="Pfam" id="PF22998">
    <property type="entry name" value="GNAT_LYC1-like"/>
    <property type="match status" value="1"/>
</dbReference>
<dbReference type="Proteomes" id="UP001148786">
    <property type="component" value="Unassembled WGS sequence"/>
</dbReference>
<dbReference type="OrthoDB" id="2020070at2759"/>
<dbReference type="PANTHER" id="PTHR34815:SF2">
    <property type="entry name" value="N-ACETYLTRANSFERASE DOMAIN-CONTAINING PROTEIN"/>
    <property type="match status" value="1"/>
</dbReference>
<dbReference type="EMBL" id="JANKHO010000184">
    <property type="protein sequence ID" value="KAJ3513692.1"/>
    <property type="molecule type" value="Genomic_DNA"/>
</dbReference>
<proteinExistence type="predicted"/>
<sequence length="367" mass="41319">MHRMEATLVHATSQQTRASLLHRYDPDGPITLPQHIERADVLGKLSYAHNKQLYWALVPAGNPITEEILSTVSTIVRKVLIQGTGESPAPSSHTAFSITHVYTPKELRKKGYATKMMALLHGQISTPSSRYNTQKEQDGVTPVETYPTGILSFLYSGVGDFYSRCGDPGWHIQTSTEVYWDVESVLSHSPDHGKVDYLTEDDFVRVAQRDALLLTEELTTRARNNQPQAFAVLPTGEEFAWLVARSRFYGKILSPVPLPMHWGIQLDDNNFAIWFIDYTKHELQFLRTRCVDGKKLMVMVHAAAIVAKQQGCQKILAWNLNERLLDESKLCGVDVMAQPRRKNLAAVAWYGSGSCPAWITSEKYGWC</sequence>
<gene>
    <name evidence="2" type="ORF">NLJ89_g2808</name>
</gene>